<keyword evidence="3" id="KW-0805">Transcription regulation</keyword>
<keyword evidence="2" id="KW-0678">Repressor</keyword>
<evidence type="ECO:0000256" key="6">
    <source>
        <dbReference type="ARBA" id="ARBA00038256"/>
    </source>
</evidence>
<dbReference type="Proteomes" id="UP000887013">
    <property type="component" value="Unassembled WGS sequence"/>
</dbReference>
<feature type="region of interest" description="Disordered" evidence="7">
    <location>
        <begin position="23"/>
        <end position="83"/>
    </location>
</feature>
<feature type="compositionally biased region" description="Acidic residues" evidence="7">
    <location>
        <begin position="67"/>
        <end position="79"/>
    </location>
</feature>
<organism evidence="8 9">
    <name type="scientific">Nephila pilipes</name>
    <name type="common">Giant wood spider</name>
    <name type="synonym">Nephila maculata</name>
    <dbReference type="NCBI Taxonomy" id="299642"/>
    <lineage>
        <taxon>Eukaryota</taxon>
        <taxon>Metazoa</taxon>
        <taxon>Ecdysozoa</taxon>
        <taxon>Arthropoda</taxon>
        <taxon>Chelicerata</taxon>
        <taxon>Arachnida</taxon>
        <taxon>Araneae</taxon>
        <taxon>Araneomorphae</taxon>
        <taxon>Entelegynae</taxon>
        <taxon>Araneoidea</taxon>
        <taxon>Nephilidae</taxon>
        <taxon>Nephila</taxon>
    </lineage>
</organism>
<dbReference type="GO" id="GO:0005654">
    <property type="term" value="C:nucleoplasm"/>
    <property type="evidence" value="ECO:0007669"/>
    <property type="project" value="UniProtKB-ARBA"/>
</dbReference>
<dbReference type="FunFam" id="1.20.5.1500:FF:000002">
    <property type="entry name" value="breast cancer metastasis-suppressor 1-like protein-A"/>
    <property type="match status" value="1"/>
</dbReference>
<dbReference type="PANTHER" id="PTHR21964">
    <property type="entry name" value="BREAST CANCER METASTASIS-SUPPRESSOR 1"/>
    <property type="match status" value="1"/>
</dbReference>
<dbReference type="Pfam" id="PF08598">
    <property type="entry name" value="Sds3"/>
    <property type="match status" value="1"/>
</dbReference>
<comment type="similarity">
    <text evidence="6">Belongs to the BRMS1 family.</text>
</comment>
<gene>
    <name evidence="8" type="primary">brms1l</name>
    <name evidence="8" type="ORF">NPIL_608721</name>
</gene>
<protein>
    <submittedName>
        <fullName evidence="8">Breast cancer metastasis-suppressor 1-like protein</fullName>
    </submittedName>
</protein>
<comment type="subcellular location">
    <subcellularLocation>
        <location evidence="1">Nucleus</location>
    </subcellularLocation>
</comment>
<dbReference type="SMART" id="SM01401">
    <property type="entry name" value="Sds3"/>
    <property type="match status" value="1"/>
</dbReference>
<dbReference type="OrthoDB" id="20886at2759"/>
<dbReference type="Gene3D" id="1.20.5.1500">
    <property type="match status" value="1"/>
</dbReference>
<keyword evidence="9" id="KW-1185">Reference proteome</keyword>
<feature type="compositionally biased region" description="Acidic residues" evidence="7">
    <location>
        <begin position="39"/>
        <end position="49"/>
    </location>
</feature>
<proteinExistence type="inferred from homology"/>
<sequence>MVIKGPKKLVREKSELLPYLPAIASCSENMPGVKGLNESEGEEMDQETAESDKSSNEDTDSSSGSGSEDDSSSEMDEESCDKRRTECLQQMAELERQFVHMKEQLYEERSFQVDSRLSEVKTGTAIEYTQPLEELYQNLRNRLEVSDILKDLRLVNIRHIHEAENQASKQNLESEKALLWDSIKCDLEDKIRRLEEDRNSVDITSDLWNEQVNHKRNKRKADPHALGKRKKPITVSGPYIVYMLQENDILEDWTTIRKALKASKQSSEYEFSAPEQRVSARFADGKLLFKGDSYRKGETVYVDDKMDKPWLAHVVSVNTSEVLLQKQDGSWSRIGIGDLQCGKYNIRHEVS</sequence>
<dbReference type="PROSITE" id="PS51257">
    <property type="entry name" value="PROKAR_LIPOPROTEIN"/>
    <property type="match status" value="1"/>
</dbReference>
<keyword evidence="4" id="KW-0804">Transcription</keyword>
<keyword evidence="5" id="KW-0539">Nucleus</keyword>
<dbReference type="InterPro" id="IPR013907">
    <property type="entry name" value="Sds3"/>
</dbReference>
<evidence type="ECO:0000313" key="8">
    <source>
        <dbReference type="EMBL" id="GFS67353.1"/>
    </source>
</evidence>
<name>A0A8X6K550_NEPPI</name>
<evidence type="ECO:0000256" key="4">
    <source>
        <dbReference type="ARBA" id="ARBA00023163"/>
    </source>
</evidence>
<dbReference type="EMBL" id="BMAW01000086">
    <property type="protein sequence ID" value="GFS67353.1"/>
    <property type="molecule type" value="Genomic_DNA"/>
</dbReference>
<evidence type="ECO:0000313" key="9">
    <source>
        <dbReference type="Proteomes" id="UP000887013"/>
    </source>
</evidence>
<accession>A0A8X6K550</accession>
<comment type="caution">
    <text evidence="8">The sequence shown here is derived from an EMBL/GenBank/DDBJ whole genome shotgun (WGS) entry which is preliminary data.</text>
</comment>
<evidence type="ECO:0000256" key="7">
    <source>
        <dbReference type="SAM" id="MobiDB-lite"/>
    </source>
</evidence>
<dbReference type="GO" id="GO:0010468">
    <property type="term" value="P:regulation of gene expression"/>
    <property type="evidence" value="ECO:0007669"/>
    <property type="project" value="UniProtKB-ARBA"/>
</dbReference>
<evidence type="ECO:0000256" key="2">
    <source>
        <dbReference type="ARBA" id="ARBA00022491"/>
    </source>
</evidence>
<evidence type="ECO:0000256" key="3">
    <source>
        <dbReference type="ARBA" id="ARBA00023015"/>
    </source>
</evidence>
<evidence type="ECO:0000256" key="5">
    <source>
        <dbReference type="ARBA" id="ARBA00023242"/>
    </source>
</evidence>
<dbReference type="AlphaFoldDB" id="A0A8X6K550"/>
<evidence type="ECO:0000256" key="1">
    <source>
        <dbReference type="ARBA" id="ARBA00004123"/>
    </source>
</evidence>
<reference evidence="8" key="1">
    <citation type="submission" date="2020-08" db="EMBL/GenBank/DDBJ databases">
        <title>Multicomponent nature underlies the extraordinary mechanical properties of spider dragline silk.</title>
        <authorList>
            <person name="Kono N."/>
            <person name="Nakamura H."/>
            <person name="Mori M."/>
            <person name="Yoshida Y."/>
            <person name="Ohtoshi R."/>
            <person name="Malay A.D."/>
            <person name="Moran D.A.P."/>
            <person name="Tomita M."/>
            <person name="Numata K."/>
            <person name="Arakawa K."/>
        </authorList>
    </citation>
    <scope>NUCLEOTIDE SEQUENCE</scope>
</reference>